<evidence type="ECO:0000313" key="2">
    <source>
        <dbReference type="EMBL" id="VAX10792.1"/>
    </source>
</evidence>
<dbReference type="PANTHER" id="PTHR43312:SF1">
    <property type="entry name" value="NADP-DEPENDENT OXIDOREDUCTASE DOMAIN-CONTAINING PROTEIN"/>
    <property type="match status" value="1"/>
</dbReference>
<gene>
    <name evidence="2" type="ORF">MNBD_GAMMA26-2045</name>
</gene>
<dbReference type="InterPro" id="IPR036812">
    <property type="entry name" value="NAD(P)_OxRdtase_dom_sf"/>
</dbReference>
<dbReference type="GO" id="GO:0016491">
    <property type="term" value="F:oxidoreductase activity"/>
    <property type="evidence" value="ECO:0007669"/>
    <property type="project" value="InterPro"/>
</dbReference>
<dbReference type="Pfam" id="PF00248">
    <property type="entry name" value="Aldo_ket_red"/>
    <property type="match status" value="1"/>
</dbReference>
<dbReference type="Gene3D" id="3.20.20.100">
    <property type="entry name" value="NADP-dependent oxidoreductase domain"/>
    <property type="match status" value="1"/>
</dbReference>
<dbReference type="SUPFAM" id="SSF51430">
    <property type="entry name" value="NAD(P)-linked oxidoreductase"/>
    <property type="match status" value="1"/>
</dbReference>
<organism evidence="2">
    <name type="scientific">hydrothermal vent metagenome</name>
    <dbReference type="NCBI Taxonomy" id="652676"/>
    <lineage>
        <taxon>unclassified sequences</taxon>
        <taxon>metagenomes</taxon>
        <taxon>ecological metagenomes</taxon>
    </lineage>
</organism>
<dbReference type="InterPro" id="IPR020471">
    <property type="entry name" value="AKR"/>
</dbReference>
<dbReference type="InterPro" id="IPR053135">
    <property type="entry name" value="AKR2_Oxidoreductase"/>
</dbReference>
<sequence length="263" mass="28575">MELRPLGTTGILVSPLGLGTVKLGRNQQVKYPHPFEIPDDTTTVRLLSLAHELGINLLDTAPAYGNCEERLGQLLPGSREDWVIVSKVGEFFEEGESRFDFSYATTIRTVEQSLRNLKTDYLDAVLIHSDGDDIRILNEEGVLDALCALKEAGLIRAYGMSTKTVAGGLLAVDSTDIVMITCNPAHQDELPVLKAAEQQGKGVLIKKALQSGHLKNGSMEDAMKFIFAQQGVSSVMVGTITSDHLRANVAAVEKVLKDSGRKR</sequence>
<accession>A0A3B1B3T7</accession>
<protein>
    <submittedName>
        <fullName evidence="2">Oxidoreductase, aldo/keto reductase family</fullName>
    </submittedName>
</protein>
<dbReference type="CDD" id="cd19095">
    <property type="entry name" value="AKR_PA4992-like"/>
    <property type="match status" value="1"/>
</dbReference>
<dbReference type="PANTHER" id="PTHR43312">
    <property type="entry name" value="D-THREO-ALDOSE 1-DEHYDROGENASE"/>
    <property type="match status" value="1"/>
</dbReference>
<name>A0A3B1B3T7_9ZZZZ</name>
<dbReference type="PRINTS" id="PR00069">
    <property type="entry name" value="ALDKETRDTASE"/>
</dbReference>
<proteinExistence type="predicted"/>
<feature type="domain" description="NADP-dependent oxidoreductase" evidence="1">
    <location>
        <begin position="15"/>
        <end position="221"/>
    </location>
</feature>
<dbReference type="AlphaFoldDB" id="A0A3B1B3T7"/>
<evidence type="ECO:0000259" key="1">
    <source>
        <dbReference type="Pfam" id="PF00248"/>
    </source>
</evidence>
<reference evidence="2" key="1">
    <citation type="submission" date="2018-06" db="EMBL/GenBank/DDBJ databases">
        <authorList>
            <person name="Zhirakovskaya E."/>
        </authorList>
    </citation>
    <scope>NUCLEOTIDE SEQUENCE</scope>
</reference>
<dbReference type="EMBL" id="UOFX01000077">
    <property type="protein sequence ID" value="VAX10792.1"/>
    <property type="molecule type" value="Genomic_DNA"/>
</dbReference>
<dbReference type="InterPro" id="IPR023210">
    <property type="entry name" value="NADP_OxRdtase_dom"/>
</dbReference>